<sequence>MACAAHWMMEQWFGGRPVPVQAVAMVAVDPTRRGAGHGKAMMRSLLMEARAAGAVLSVLCPATLPFYRGLGYGCGGVTCQWSAPPIAFAKPPSIASVLRPADPLDAAPLALLRRPLLADGNGLPDRTEALWTLALCPDGEPADLFRDDGGYIAILPPRDRRLAVADHCLPAGATLGGAMSLLAGFRAQVERVTWSGGPEDPLALIAGDGLRLDAREEWLVRPLDVVATLERRGYPAGLTESATFEIKDSLIYGNCGRYHLEVARSRGNASKIEQVVEAPASMEIGTFASLFTGHASARALWRAGLLLGEEKMINRLQRIFWCPAPWMPDRF</sequence>
<dbReference type="PROSITE" id="PS51186">
    <property type="entry name" value="GNAT"/>
    <property type="match status" value="1"/>
</dbReference>
<proteinExistence type="predicted"/>
<dbReference type="PANTHER" id="PTHR37817:SF1">
    <property type="entry name" value="N-ACETYLTRANSFERASE EIS"/>
    <property type="match status" value="1"/>
</dbReference>
<dbReference type="OrthoDB" id="3498897at2"/>
<evidence type="ECO:0000259" key="1">
    <source>
        <dbReference type="PROSITE" id="PS51186"/>
    </source>
</evidence>
<dbReference type="SUPFAM" id="SSF55718">
    <property type="entry name" value="SCP-like"/>
    <property type="match status" value="1"/>
</dbReference>
<evidence type="ECO:0000313" key="3">
    <source>
        <dbReference type="Proteomes" id="UP000077405"/>
    </source>
</evidence>
<dbReference type="Pfam" id="PF13530">
    <property type="entry name" value="SCP2_2"/>
    <property type="match status" value="1"/>
</dbReference>
<dbReference type="InterPro" id="IPR000182">
    <property type="entry name" value="GNAT_dom"/>
</dbReference>
<name>A0A160JJ08_9PROT</name>
<dbReference type="Gene3D" id="3.40.630.30">
    <property type="match status" value="2"/>
</dbReference>
<dbReference type="EMBL" id="CP015285">
    <property type="protein sequence ID" value="ANC93130.1"/>
    <property type="molecule type" value="Genomic_DNA"/>
</dbReference>
<dbReference type="GO" id="GO:0030649">
    <property type="term" value="P:aminoglycoside antibiotic catabolic process"/>
    <property type="evidence" value="ECO:0007669"/>
    <property type="project" value="TreeGrafter"/>
</dbReference>
<dbReference type="Gene3D" id="3.30.1050.10">
    <property type="entry name" value="SCP2 sterol-binding domain"/>
    <property type="match status" value="1"/>
</dbReference>
<dbReference type="CDD" id="cd04301">
    <property type="entry name" value="NAT_SF"/>
    <property type="match status" value="1"/>
</dbReference>
<keyword evidence="3" id="KW-1185">Reference proteome</keyword>
<dbReference type="STRING" id="1226968.A6A40_08375"/>
<dbReference type="Pfam" id="PF13527">
    <property type="entry name" value="Acetyltransf_9"/>
    <property type="match status" value="1"/>
</dbReference>
<accession>A0A160JJ08</accession>
<reference evidence="2 3" key="1">
    <citation type="journal article" date="2013" name="Int. J. Syst. Evol. Microbiol.">
        <title>Azospirillum humicireducens sp. nov., a nitrogen-fixing bacterium isolated from a microbial fuel cell.</title>
        <authorList>
            <person name="Zhou S."/>
            <person name="Han L."/>
            <person name="Wang Y."/>
            <person name="Yang G."/>
            <person name="Zhuang L."/>
            <person name="Hu P."/>
        </authorList>
    </citation>
    <scope>NUCLEOTIDE SEQUENCE [LARGE SCALE GENOMIC DNA]</scope>
    <source>
        <strain evidence="2 3">SgZ-5</strain>
    </source>
</reference>
<dbReference type="PANTHER" id="PTHR37817">
    <property type="entry name" value="N-ACETYLTRANSFERASE EIS"/>
    <property type="match status" value="1"/>
</dbReference>
<protein>
    <submittedName>
        <fullName evidence="2">GNAT family N-acetyltransferase</fullName>
    </submittedName>
</protein>
<dbReference type="AlphaFoldDB" id="A0A160JJ08"/>
<dbReference type="InterPro" id="IPR051554">
    <property type="entry name" value="Acetyltransferase_Eis"/>
</dbReference>
<dbReference type="KEGG" id="ahu:A6A40_08375"/>
<dbReference type="InterPro" id="IPR036527">
    <property type="entry name" value="SCP2_sterol-bd_dom_sf"/>
</dbReference>
<keyword evidence="2" id="KW-0808">Transferase</keyword>
<dbReference type="Proteomes" id="UP000077405">
    <property type="component" value="Chromosome"/>
</dbReference>
<dbReference type="GO" id="GO:0034069">
    <property type="term" value="F:aminoglycoside N-acetyltransferase activity"/>
    <property type="evidence" value="ECO:0007669"/>
    <property type="project" value="TreeGrafter"/>
</dbReference>
<feature type="domain" description="N-acetyltransferase" evidence="1">
    <location>
        <begin position="1"/>
        <end position="93"/>
    </location>
</feature>
<organism evidence="2 3">
    <name type="scientific">Azospirillum humicireducens</name>
    <dbReference type="NCBI Taxonomy" id="1226968"/>
    <lineage>
        <taxon>Bacteria</taxon>
        <taxon>Pseudomonadati</taxon>
        <taxon>Pseudomonadota</taxon>
        <taxon>Alphaproteobacteria</taxon>
        <taxon>Rhodospirillales</taxon>
        <taxon>Azospirillaceae</taxon>
        <taxon>Azospirillum</taxon>
    </lineage>
</organism>
<dbReference type="SUPFAM" id="SSF55729">
    <property type="entry name" value="Acyl-CoA N-acyltransferases (Nat)"/>
    <property type="match status" value="1"/>
</dbReference>
<gene>
    <name evidence="2" type="ORF">A6A40_08375</name>
</gene>
<evidence type="ECO:0000313" key="2">
    <source>
        <dbReference type="EMBL" id="ANC93130.1"/>
    </source>
</evidence>
<dbReference type="InterPro" id="IPR025559">
    <property type="entry name" value="Eis_dom"/>
</dbReference>
<dbReference type="InterPro" id="IPR016181">
    <property type="entry name" value="Acyl_CoA_acyltransferase"/>
</dbReference>